<dbReference type="EMBL" id="JALJOS010000006">
    <property type="protein sequence ID" value="KAK9837639.1"/>
    <property type="molecule type" value="Genomic_DNA"/>
</dbReference>
<sequence length="168" mass="19213">MSCRRKLEALEDCRKKHPREQFICKHIEAAAGWCLVADICPQEVQDVEGCLGRQGAMPSLVPKRCQAAASRLEACIEAHHFVRRSELALPGKQPKNWQQPAVIGLHCYRQGSIKVLPRIHRRHEKSGRKPGWHPSYKRLLLRRLFWTARLTVCSRQLVQHITGSNASI</sequence>
<gene>
    <name evidence="1" type="ORF">WJX74_001823</name>
</gene>
<organism evidence="1 2">
    <name type="scientific">Apatococcus lobatus</name>
    <dbReference type="NCBI Taxonomy" id="904363"/>
    <lineage>
        <taxon>Eukaryota</taxon>
        <taxon>Viridiplantae</taxon>
        <taxon>Chlorophyta</taxon>
        <taxon>core chlorophytes</taxon>
        <taxon>Trebouxiophyceae</taxon>
        <taxon>Chlorellales</taxon>
        <taxon>Chlorellaceae</taxon>
        <taxon>Apatococcus</taxon>
    </lineage>
</organism>
<proteinExistence type="predicted"/>
<dbReference type="AlphaFoldDB" id="A0AAW1RV91"/>
<dbReference type="Proteomes" id="UP001438707">
    <property type="component" value="Unassembled WGS sequence"/>
</dbReference>
<reference evidence="1 2" key="1">
    <citation type="journal article" date="2024" name="Nat. Commun.">
        <title>Phylogenomics reveals the evolutionary origins of lichenization in chlorophyte algae.</title>
        <authorList>
            <person name="Puginier C."/>
            <person name="Libourel C."/>
            <person name="Otte J."/>
            <person name="Skaloud P."/>
            <person name="Haon M."/>
            <person name="Grisel S."/>
            <person name="Petersen M."/>
            <person name="Berrin J.G."/>
            <person name="Delaux P.M."/>
            <person name="Dal Grande F."/>
            <person name="Keller J."/>
        </authorList>
    </citation>
    <scope>NUCLEOTIDE SEQUENCE [LARGE SCALE GENOMIC DNA]</scope>
    <source>
        <strain evidence="1 2">SAG 2145</strain>
    </source>
</reference>
<keyword evidence="2" id="KW-1185">Reference proteome</keyword>
<evidence type="ECO:0000313" key="1">
    <source>
        <dbReference type="EMBL" id="KAK9837639.1"/>
    </source>
</evidence>
<accession>A0AAW1RV91</accession>
<evidence type="ECO:0000313" key="2">
    <source>
        <dbReference type="Proteomes" id="UP001438707"/>
    </source>
</evidence>
<name>A0AAW1RV91_9CHLO</name>
<comment type="caution">
    <text evidence="1">The sequence shown here is derived from an EMBL/GenBank/DDBJ whole genome shotgun (WGS) entry which is preliminary data.</text>
</comment>
<evidence type="ECO:0008006" key="3">
    <source>
        <dbReference type="Google" id="ProtNLM"/>
    </source>
</evidence>
<protein>
    <recommendedName>
        <fullName evidence="3">COX assembly mitochondrial protein</fullName>
    </recommendedName>
</protein>